<dbReference type="InterPro" id="IPR036691">
    <property type="entry name" value="Endo/exonu/phosph_ase_sf"/>
</dbReference>
<dbReference type="RefSeq" id="WP_272740529.1">
    <property type="nucleotide sequence ID" value="NZ_JAQQKW010000003.1"/>
</dbReference>
<comment type="caution">
    <text evidence="2">The sequence shown here is derived from an EMBL/GenBank/DDBJ whole genome shotgun (WGS) entry which is preliminary data.</text>
</comment>
<sequence length="323" mass="36735">MFHGNVSLEIAEGLKTLRKRIEAAKIPPSKLDETLNIATWNIREFGKKRRTQAAIHYIAEILGQFDLIGVVELRDNLSDLQRVLPILGPYWDVVYSDAVRDQGGNYERICYLFDTRAVVFNGLAAEPSPPRSKRGSEYLTDQSWWRSPYLASFKSGNFDFLAFTTHVRWGDTEAARLKEIESLAAWIGAKTKEKTAEDKDIIVMGDFNIPTRDSPMLKALLECGLKIPTALAKDEFGSNLARDKRYDQMLHFTQFTESFTNAGGVLDFYAGDHRPLFPADTYPDMDKDAFTYQLSDHLPLWMQINTDIDGQVLDALIQRKRQG</sequence>
<proteinExistence type="predicted"/>
<dbReference type="Gene3D" id="3.60.10.10">
    <property type="entry name" value="Endonuclease/exonuclease/phosphatase"/>
    <property type="match status" value="1"/>
</dbReference>
<dbReference type="EMBL" id="JAQQKW010000003">
    <property type="protein sequence ID" value="MDC7693793.1"/>
    <property type="molecule type" value="Genomic_DNA"/>
</dbReference>
<dbReference type="Pfam" id="PF03372">
    <property type="entry name" value="Exo_endo_phos"/>
    <property type="match status" value="1"/>
</dbReference>
<protein>
    <submittedName>
        <fullName evidence="2">Endonuclease/exonuclease/phosphatase family protein</fullName>
    </submittedName>
</protein>
<organism evidence="2 3">
    <name type="scientific">Asticcacaulis currens</name>
    <dbReference type="NCBI Taxonomy" id="2984210"/>
    <lineage>
        <taxon>Bacteria</taxon>
        <taxon>Pseudomonadati</taxon>
        <taxon>Pseudomonadota</taxon>
        <taxon>Alphaproteobacteria</taxon>
        <taxon>Caulobacterales</taxon>
        <taxon>Caulobacteraceae</taxon>
        <taxon>Asticcacaulis</taxon>
    </lineage>
</organism>
<evidence type="ECO:0000313" key="3">
    <source>
        <dbReference type="Proteomes" id="UP001216595"/>
    </source>
</evidence>
<dbReference type="Proteomes" id="UP001216595">
    <property type="component" value="Unassembled WGS sequence"/>
</dbReference>
<keyword evidence="2" id="KW-0378">Hydrolase</keyword>
<evidence type="ECO:0000313" key="2">
    <source>
        <dbReference type="EMBL" id="MDC7693793.1"/>
    </source>
</evidence>
<dbReference type="SUPFAM" id="SSF56219">
    <property type="entry name" value="DNase I-like"/>
    <property type="match status" value="1"/>
</dbReference>
<gene>
    <name evidence="2" type="ORF">PQU94_05795</name>
</gene>
<accession>A0ABT5ICV3</accession>
<feature type="domain" description="Endonuclease/exonuclease/phosphatase" evidence="1">
    <location>
        <begin position="38"/>
        <end position="215"/>
    </location>
</feature>
<dbReference type="GO" id="GO:0004519">
    <property type="term" value="F:endonuclease activity"/>
    <property type="evidence" value="ECO:0007669"/>
    <property type="project" value="UniProtKB-KW"/>
</dbReference>
<dbReference type="CDD" id="cd10283">
    <property type="entry name" value="MnuA_DNase1-like"/>
    <property type="match status" value="1"/>
</dbReference>
<keyword evidence="3" id="KW-1185">Reference proteome</keyword>
<evidence type="ECO:0000259" key="1">
    <source>
        <dbReference type="Pfam" id="PF03372"/>
    </source>
</evidence>
<reference evidence="2 3" key="1">
    <citation type="submission" date="2023-01" db="EMBL/GenBank/DDBJ databases">
        <title>Novel species of the genus Asticcacaulis isolated from rivers.</title>
        <authorList>
            <person name="Lu H."/>
        </authorList>
    </citation>
    <scope>NUCLEOTIDE SEQUENCE [LARGE SCALE GENOMIC DNA]</scope>
    <source>
        <strain evidence="2 3">DXS10W</strain>
    </source>
</reference>
<keyword evidence="2" id="KW-0540">Nuclease</keyword>
<dbReference type="InterPro" id="IPR005135">
    <property type="entry name" value="Endo/exonuclease/phosphatase"/>
</dbReference>
<keyword evidence="2" id="KW-0255">Endonuclease</keyword>
<name>A0ABT5ICV3_9CAUL</name>